<feature type="domain" description="RCC1-like" evidence="4">
    <location>
        <begin position="726"/>
        <end position="1013"/>
    </location>
</feature>
<reference evidence="5 6" key="1">
    <citation type="submission" date="2020-10" db="EMBL/GenBank/DDBJ databases">
        <title>Complete genome sequence of Paludibaculum fermentans P105T, a facultatively anaerobic acidobacterium capable of dissimilatory Fe(III) reduction.</title>
        <authorList>
            <person name="Dedysh S.N."/>
            <person name="Beletsky A.V."/>
            <person name="Kulichevskaya I.S."/>
            <person name="Mardanov A.V."/>
            <person name="Ravin N.V."/>
        </authorList>
    </citation>
    <scope>NUCLEOTIDE SEQUENCE [LARGE SCALE GENOMIC DNA]</scope>
    <source>
        <strain evidence="5 6">P105</strain>
    </source>
</reference>
<dbReference type="Gene3D" id="2.130.10.30">
    <property type="entry name" value="Regulator of chromosome condensation 1/beta-lactamase-inhibitor protein II"/>
    <property type="match status" value="5"/>
</dbReference>
<evidence type="ECO:0000313" key="6">
    <source>
        <dbReference type="Proteomes" id="UP000593892"/>
    </source>
</evidence>
<keyword evidence="1" id="KW-0677">Repeat</keyword>
<dbReference type="NCBIfam" id="TIGR01451">
    <property type="entry name" value="B_ant_repeat"/>
    <property type="match status" value="1"/>
</dbReference>
<feature type="chain" id="PRO_5032901467" evidence="2">
    <location>
        <begin position="27"/>
        <end position="1537"/>
    </location>
</feature>
<dbReference type="InterPro" id="IPR047589">
    <property type="entry name" value="DUF11_rpt"/>
</dbReference>
<organism evidence="5 6">
    <name type="scientific">Paludibaculum fermentans</name>
    <dbReference type="NCBI Taxonomy" id="1473598"/>
    <lineage>
        <taxon>Bacteria</taxon>
        <taxon>Pseudomonadati</taxon>
        <taxon>Acidobacteriota</taxon>
        <taxon>Terriglobia</taxon>
        <taxon>Bryobacterales</taxon>
        <taxon>Bryobacteraceae</taxon>
        <taxon>Paludibaculum</taxon>
    </lineage>
</organism>
<name>A0A7S7NSL5_PALFE</name>
<evidence type="ECO:0000256" key="1">
    <source>
        <dbReference type="ARBA" id="ARBA00022737"/>
    </source>
</evidence>
<dbReference type="PANTHER" id="PTHR22870">
    <property type="entry name" value="REGULATOR OF CHROMOSOME CONDENSATION"/>
    <property type="match status" value="1"/>
</dbReference>
<dbReference type="InterPro" id="IPR051210">
    <property type="entry name" value="Ub_ligase/GEF_domain"/>
</dbReference>
<evidence type="ECO:0000259" key="3">
    <source>
        <dbReference type="Pfam" id="PF01345"/>
    </source>
</evidence>
<feature type="domain" description="DUF11" evidence="3">
    <location>
        <begin position="1119"/>
        <end position="1232"/>
    </location>
</feature>
<evidence type="ECO:0000256" key="2">
    <source>
        <dbReference type="SAM" id="SignalP"/>
    </source>
</evidence>
<dbReference type="PROSITE" id="PS50012">
    <property type="entry name" value="RCC1_3"/>
    <property type="match status" value="14"/>
</dbReference>
<proteinExistence type="predicted"/>
<dbReference type="PROSITE" id="PS00626">
    <property type="entry name" value="RCC1_2"/>
    <property type="match status" value="1"/>
</dbReference>
<dbReference type="KEGG" id="pfer:IRI77_00605"/>
<dbReference type="RefSeq" id="WP_194450161.1">
    <property type="nucleotide sequence ID" value="NZ_CP063849.1"/>
</dbReference>
<dbReference type="Pfam" id="PF00415">
    <property type="entry name" value="RCC1"/>
    <property type="match status" value="3"/>
</dbReference>
<gene>
    <name evidence="5" type="ORF">IRI77_00605</name>
</gene>
<dbReference type="InterPro" id="IPR001434">
    <property type="entry name" value="OmcB-like_DUF11"/>
</dbReference>
<dbReference type="Pfam" id="PF25390">
    <property type="entry name" value="WD40_RLD"/>
    <property type="match status" value="2"/>
</dbReference>
<evidence type="ECO:0000259" key="4">
    <source>
        <dbReference type="Pfam" id="PF25390"/>
    </source>
</evidence>
<accession>A0A7S7NSL5</accession>
<keyword evidence="6" id="KW-1185">Reference proteome</keyword>
<dbReference type="InterPro" id="IPR000408">
    <property type="entry name" value="Reg_chr_condens"/>
</dbReference>
<dbReference type="InterPro" id="IPR058923">
    <property type="entry name" value="RCC1-like_dom"/>
</dbReference>
<protein>
    <submittedName>
        <fullName evidence="5">DUF11 domain-containing protein</fullName>
    </submittedName>
</protein>
<dbReference type="Pfam" id="PF01345">
    <property type="entry name" value="DUF11"/>
    <property type="match status" value="1"/>
</dbReference>
<keyword evidence="2" id="KW-0732">Signal</keyword>
<evidence type="ECO:0000313" key="5">
    <source>
        <dbReference type="EMBL" id="QOY88499.1"/>
    </source>
</evidence>
<dbReference type="PANTHER" id="PTHR22870:SF408">
    <property type="entry name" value="OS09G0560450 PROTEIN"/>
    <property type="match status" value="1"/>
</dbReference>
<feature type="signal peptide" evidence="2">
    <location>
        <begin position="1"/>
        <end position="26"/>
    </location>
</feature>
<sequence length="1537" mass="156572">MVVACSFHCLPALSLLLFAAFQPLQAGTPADRTIHLLQEKSGPSQQQYPIAGLGVLPGAASIAVSAAGRHILVLTETGAVWAWGDNHHGQLGTGDTKEIPGWHQVPGLAGIVEVAAGGGHSLALDRDGTVWAWGANLSGQLGDGTLLSRSVPARVPDLSHITSIAAGDECSAARARDGSVMVFGADCSGAPSQSLRLRPTRLAGRPLDGAITIQGGQVRPAPDRQDAVPWPGALQLARQLRWGPSGFSLNESGWTTQRHAAQGAVADLAAGWAVAWIEGPPLAASASAPVATAGATQSGVRSAAAPDLSIALTAGVSFTVTRLAGYVVTVTNTGDISTSGNITVAATLPAGLLPGGGAGNGWTCQTAGQAITCTMQAPLIPAGSSVLYLTAQVTPSAYPSVSITVSVDVPGDGNHANNTATLVKSVAPQPVGAYAAGETHSVRLASDGTVWTAGSNSHGQLGDGTRTDRSVPTRISGLTGVISVAAPLNLSHAVKSDGTLWSWGNNYLDQLGDGSYVNQATPVQAVGLTSAVSVAAYGRHSLALQRDGRVWAWGRNSSGQLGNGTTFDSPTPMAVANLNGVVSIAAGTVHSLALRADGTVWGWGSGGYGQSYPVQVSGLSGVVAVVAGDIHSLALTADGTVWGWGGNGAGELGDGTTTGHRPPAPVPGLTGVVAIAAGYAESMAVKRDGTVWVWGRTSHSKVPVQVDGIDNAVSLATSGPSVTAFFFVLRADGSALAWGDNRFGQLGNGTPVSRAMPKRVAGLTGVKQVADRDYSLLAVKQDGTVWGWGMNESGQTGDQTTVSPRAIPVQAIGLTQGAAAAPGNIHSLVLRQDGTVVSWGLNEWFVLGYASGQLSLVPQPVPGLSNIVKVTAAQYRTLAVRNNGTLWAWGTGLYGEMGDGTDQTERQSPIQVPGLAGVVDAAAGFDTSVALTSDGNVWAWGNNTYNQLGDGTTTDRLSPAQVPGLTGITAVSIHFHAGLALKNDGTVWTWGTLHGGGMGDGTTSTKSSPVPVSGLSGIVAISAGRLHCLALRNDGTVWAWGQNDYGQVGDGTTVNRLVPVRVPLPRPAVAISAGSDSSAVLLDDGAVATWGTSIFGQLGNGITSNTPLPAPVLSPDAPDLTIALTDSGPAAIGGTLVNTITVTNAGRSATSGTITVTDPLPAGLAYSSATGSGWSCSAAGQVVTCTNPAVLAPGLSSVITLKVTVLAAALPSITNIVEVSNAADGNSINNFAGDPLPLIAGSTAVVSLTPSAGAGFRQIFQAQFSGVPGSKDLRWVQLLFGAAPDGGGQPFCFLHYDVQGNGFWLYSDVYGFFRGPVAPGLASSELQGSHCALSTAGSTVAASGSTLSLNLDVVFKAAATRNVYLRAMDLSNYDTGWVQRGAWTQAATPPTVLTASPQGGSASTTGFALTYPDLQGFAGIAFGWKQFLIAAAPDGGGQPFCFVHYDEAGHGLWMYSSDLGFFVGPATPLTDSNLLDSSACSIDSRQSYLELMEGNRVLHIALTLKAPMSGTKNLYVRTLDALTRDTGWQAAGTWIVP</sequence>
<dbReference type="EMBL" id="CP063849">
    <property type="protein sequence ID" value="QOY88499.1"/>
    <property type="molecule type" value="Genomic_DNA"/>
</dbReference>
<dbReference type="Proteomes" id="UP000593892">
    <property type="component" value="Chromosome"/>
</dbReference>
<dbReference type="InterPro" id="IPR009091">
    <property type="entry name" value="RCC1/BLIP-II"/>
</dbReference>
<feature type="domain" description="RCC1-like" evidence="4">
    <location>
        <begin position="420"/>
        <end position="701"/>
    </location>
</feature>
<dbReference type="SUPFAM" id="SSF50985">
    <property type="entry name" value="RCC1/BLIP-II"/>
    <property type="match status" value="4"/>
</dbReference>
<dbReference type="PRINTS" id="PR00633">
    <property type="entry name" value="RCCNDNSATION"/>
</dbReference>